<evidence type="ECO:0000256" key="2">
    <source>
        <dbReference type="SAM" id="MobiDB-lite"/>
    </source>
</evidence>
<proteinExistence type="predicted"/>
<evidence type="ECO:0000259" key="3">
    <source>
        <dbReference type="Pfam" id="PF05257"/>
    </source>
</evidence>
<dbReference type="Pfam" id="PF05257">
    <property type="entry name" value="CHAP"/>
    <property type="match status" value="1"/>
</dbReference>
<reference evidence="4" key="1">
    <citation type="submission" date="2020-04" db="EMBL/GenBank/DDBJ databases">
        <authorList>
            <person name="Chiriac C."/>
            <person name="Salcher M."/>
            <person name="Ghai R."/>
            <person name="Kavagutti S V."/>
        </authorList>
    </citation>
    <scope>NUCLEOTIDE SEQUENCE</scope>
</reference>
<dbReference type="InterPro" id="IPR007921">
    <property type="entry name" value="CHAP_dom"/>
</dbReference>
<dbReference type="EMBL" id="LR796346">
    <property type="protein sequence ID" value="CAB4138665.1"/>
    <property type="molecule type" value="Genomic_DNA"/>
</dbReference>
<evidence type="ECO:0000313" key="4">
    <source>
        <dbReference type="EMBL" id="CAB4138665.1"/>
    </source>
</evidence>
<organism evidence="4">
    <name type="scientific">uncultured Caudovirales phage</name>
    <dbReference type="NCBI Taxonomy" id="2100421"/>
    <lineage>
        <taxon>Viruses</taxon>
        <taxon>Duplodnaviria</taxon>
        <taxon>Heunggongvirae</taxon>
        <taxon>Uroviricota</taxon>
        <taxon>Caudoviricetes</taxon>
        <taxon>Peduoviridae</taxon>
        <taxon>Maltschvirus</taxon>
        <taxon>Maltschvirus maltsch</taxon>
    </lineage>
</organism>
<feature type="compositionally biased region" description="Basic and acidic residues" evidence="2">
    <location>
        <begin position="174"/>
        <end position="185"/>
    </location>
</feature>
<name>A0A6J5LW09_9CAUD</name>
<protein>
    <submittedName>
        <fullName evidence="4">TIGR02594, TIGR02594 family protein</fullName>
    </submittedName>
</protein>
<sequence length="185" mass="20071">MSMYPQGTNARLIEVAAAEIGTIEEGDNLTKYGKFTKADGLPWCGSFVNWCAATAGVKIHSVVSTAVGAHKFKEINRWSNIPQLGHLAFMDFPHDGVDRISHIGIVVGLIDNKTCLTIEGNTSGTGDQRNGGMVMVKVRGYGEGKEIVGFGIPKFTPYKGEFPTVEMPKTAAKPTKEKKWNKSKP</sequence>
<accession>A0A6J5LW09</accession>
<evidence type="ECO:0000256" key="1">
    <source>
        <dbReference type="ARBA" id="ARBA00022529"/>
    </source>
</evidence>
<gene>
    <name evidence="4" type="ORF">UFOVP334_8</name>
</gene>
<feature type="region of interest" description="Disordered" evidence="2">
    <location>
        <begin position="164"/>
        <end position="185"/>
    </location>
</feature>
<keyword evidence="1" id="KW-0929">Antimicrobial</keyword>
<feature type="domain" description="Peptidase C51" evidence="3">
    <location>
        <begin position="38"/>
        <end position="121"/>
    </location>
</feature>
<dbReference type="Gene3D" id="3.90.1720.10">
    <property type="entry name" value="endopeptidase domain like (from Nostoc punctiforme)"/>
    <property type="match status" value="1"/>
</dbReference>